<dbReference type="InParanoid" id="E9DUP2"/>
<dbReference type="AlphaFoldDB" id="E9DUP2"/>
<name>E9DUP2_METAQ</name>
<organism evidence="2">
    <name type="scientific">Metarhizium acridum (strain CQMa 102)</name>
    <dbReference type="NCBI Taxonomy" id="655827"/>
    <lineage>
        <taxon>Eukaryota</taxon>
        <taxon>Fungi</taxon>
        <taxon>Dikarya</taxon>
        <taxon>Ascomycota</taxon>
        <taxon>Pezizomycotina</taxon>
        <taxon>Sordariomycetes</taxon>
        <taxon>Hypocreomycetidae</taxon>
        <taxon>Hypocreales</taxon>
        <taxon>Clavicipitaceae</taxon>
        <taxon>Metarhizium</taxon>
    </lineage>
</organism>
<protein>
    <submittedName>
        <fullName evidence="1">Uncharacterized protein</fullName>
    </submittedName>
</protein>
<dbReference type="Proteomes" id="UP000002499">
    <property type="component" value="Unassembled WGS sequence"/>
</dbReference>
<reference evidence="1 2" key="1">
    <citation type="journal article" date="2011" name="PLoS Genet.">
        <title>Genome sequencing and comparative transcriptomics of the model entomopathogenic fungi Metarhizium anisopliae and M. acridum.</title>
        <authorList>
            <person name="Gao Q."/>
            <person name="Jin K."/>
            <person name="Ying S.H."/>
            <person name="Zhang Y."/>
            <person name="Xiao G."/>
            <person name="Shang Y."/>
            <person name="Duan Z."/>
            <person name="Hu X."/>
            <person name="Xie X.Q."/>
            <person name="Zhou G."/>
            <person name="Peng G."/>
            <person name="Luo Z."/>
            <person name="Huang W."/>
            <person name="Wang B."/>
            <person name="Fang W."/>
            <person name="Wang S."/>
            <person name="Zhong Y."/>
            <person name="Ma L.J."/>
            <person name="St Leger R.J."/>
            <person name="Zhao G.P."/>
            <person name="Pei Y."/>
            <person name="Feng M.G."/>
            <person name="Xia Y."/>
            <person name="Wang C."/>
        </authorList>
    </citation>
    <scope>NUCLEOTIDE SEQUENCE [LARGE SCALE GENOMIC DNA]</scope>
    <source>
        <strain evidence="1 2">CQMa 102</strain>
    </source>
</reference>
<evidence type="ECO:0000313" key="1">
    <source>
        <dbReference type="EMBL" id="EFY92704.1"/>
    </source>
</evidence>
<dbReference type="HOGENOM" id="CLU_2441314_0_0_1"/>
<keyword evidence="2" id="KW-1185">Reference proteome</keyword>
<dbReference type="EMBL" id="GL698474">
    <property type="protein sequence ID" value="EFY92704.1"/>
    <property type="molecule type" value="Genomic_DNA"/>
</dbReference>
<proteinExistence type="predicted"/>
<evidence type="ECO:0000313" key="2">
    <source>
        <dbReference type="Proteomes" id="UP000002499"/>
    </source>
</evidence>
<sequence>MLTKNSSKGVGDDADLVRLGQVVDRRGPIMRQRGPSLAARWSAIEYSGRSTEYYEPPQLMPREAEQRIDFFMGLPKDAISGAASDRQSEL</sequence>
<gene>
    <name evidence="1" type="ORF">MAC_01340</name>
</gene>
<accession>E9DUP2</accession>